<protein>
    <submittedName>
        <fullName evidence="2">Uncharacterized protein</fullName>
    </submittedName>
</protein>
<dbReference type="EMBL" id="LNJU01000001">
    <property type="protein sequence ID" value="KWZ59515.1"/>
    <property type="molecule type" value="Genomic_DNA"/>
</dbReference>
<feature type="transmembrane region" description="Helical" evidence="1">
    <location>
        <begin position="63"/>
        <end position="82"/>
    </location>
</feature>
<reference evidence="2 3" key="1">
    <citation type="submission" date="2015-11" db="EMBL/GenBank/DDBJ databases">
        <authorList>
            <person name="Sahl J."/>
            <person name="Wagner D."/>
            <person name="Keim P."/>
        </authorList>
    </citation>
    <scope>NUCLEOTIDE SEQUENCE [LARGE SCALE GENOMIC DNA]</scope>
    <source>
        <strain evidence="2 3">MSMB1157</strain>
    </source>
</reference>
<feature type="transmembrane region" description="Helical" evidence="1">
    <location>
        <begin position="36"/>
        <end position="57"/>
    </location>
</feature>
<evidence type="ECO:0000313" key="2">
    <source>
        <dbReference type="EMBL" id="KWZ59515.1"/>
    </source>
</evidence>
<dbReference type="Proteomes" id="UP000070119">
    <property type="component" value="Chromosome 1"/>
</dbReference>
<proteinExistence type="predicted"/>
<comment type="caution">
    <text evidence="2">The sequence shown here is derived from an EMBL/GenBank/DDBJ whole genome shotgun (WGS) entry which is preliminary data.</text>
</comment>
<dbReference type="AlphaFoldDB" id="A0AA40UY23"/>
<accession>A0AA40UY23</accession>
<sequence length="273" mass="30852">MKLGSFSNWGCAVKSVSIQDQSGVGKIEKTRIDGHLLGAKMFACIGIVPVVFYWFAFRAFGSSGFPWMCALAIEIFCPIFAYMHYFLNRRAKRLVWAGASVCIGFFPVWLLLGSYWLFYFCWAPMPSTIRAVALPVCFAAAIGWAWLTWHIYGRETRRLGLTERLFRVESDRIVYPVESDTVIGTVEGPGASITVPYWLVSTVGPILIGYAMLSGRVFEKTGGPHGVFIILSAFSLPITCWLVSRIFVRFAYFQIYLPLKLERETGKKVIFER</sequence>
<feature type="transmembrane region" description="Helical" evidence="1">
    <location>
        <begin position="195"/>
        <end position="213"/>
    </location>
</feature>
<keyword evidence="1" id="KW-0812">Transmembrane</keyword>
<evidence type="ECO:0000313" key="3">
    <source>
        <dbReference type="Proteomes" id="UP000070119"/>
    </source>
</evidence>
<feature type="transmembrane region" description="Helical" evidence="1">
    <location>
        <begin position="225"/>
        <end position="248"/>
    </location>
</feature>
<feature type="transmembrane region" description="Helical" evidence="1">
    <location>
        <begin position="129"/>
        <end position="149"/>
    </location>
</feature>
<evidence type="ECO:0000256" key="1">
    <source>
        <dbReference type="SAM" id="Phobius"/>
    </source>
</evidence>
<name>A0AA40UY23_9BURK</name>
<gene>
    <name evidence="2" type="ORF">WK57_02295</name>
</gene>
<keyword evidence="1" id="KW-1133">Transmembrane helix</keyword>
<organism evidence="2 3">
    <name type="scientific">Burkholderia ubonensis</name>
    <dbReference type="NCBI Taxonomy" id="101571"/>
    <lineage>
        <taxon>Bacteria</taxon>
        <taxon>Pseudomonadati</taxon>
        <taxon>Pseudomonadota</taxon>
        <taxon>Betaproteobacteria</taxon>
        <taxon>Burkholderiales</taxon>
        <taxon>Burkholderiaceae</taxon>
        <taxon>Burkholderia</taxon>
        <taxon>Burkholderia cepacia complex</taxon>
    </lineage>
</organism>
<feature type="transmembrane region" description="Helical" evidence="1">
    <location>
        <begin position="94"/>
        <end position="117"/>
    </location>
</feature>
<keyword evidence="1" id="KW-0472">Membrane</keyword>